<proteinExistence type="predicted"/>
<dbReference type="PANTHER" id="PTHR43537">
    <property type="entry name" value="TRANSCRIPTIONAL REGULATOR, GNTR FAMILY"/>
    <property type="match status" value="1"/>
</dbReference>
<dbReference type="RefSeq" id="WP_099278300.1">
    <property type="nucleotide sequence ID" value="NZ_KZ304972.1"/>
</dbReference>
<comment type="caution">
    <text evidence="5">The sequence shown here is derived from an EMBL/GenBank/DDBJ whole genome shotgun (WGS) entry which is preliminary data.</text>
</comment>
<dbReference type="InterPro" id="IPR036390">
    <property type="entry name" value="WH_DNA-bd_sf"/>
</dbReference>
<evidence type="ECO:0000313" key="6">
    <source>
        <dbReference type="Proteomes" id="UP000221860"/>
    </source>
</evidence>
<dbReference type="SUPFAM" id="SSF46785">
    <property type="entry name" value="Winged helix' DNA-binding domain"/>
    <property type="match status" value="1"/>
</dbReference>
<name>A0A2G1MCY2_9RHOB</name>
<evidence type="ECO:0000256" key="1">
    <source>
        <dbReference type="ARBA" id="ARBA00023015"/>
    </source>
</evidence>
<dbReference type="AlphaFoldDB" id="A0A2G1MCY2"/>
<evidence type="ECO:0000256" key="2">
    <source>
        <dbReference type="ARBA" id="ARBA00023125"/>
    </source>
</evidence>
<dbReference type="OrthoDB" id="7618373at2"/>
<evidence type="ECO:0000256" key="3">
    <source>
        <dbReference type="ARBA" id="ARBA00023163"/>
    </source>
</evidence>
<dbReference type="InterPro" id="IPR008920">
    <property type="entry name" value="TF_FadR/GntR_C"/>
</dbReference>
<dbReference type="SUPFAM" id="SSF48008">
    <property type="entry name" value="GntR ligand-binding domain-like"/>
    <property type="match status" value="1"/>
</dbReference>
<dbReference type="GO" id="GO:0003700">
    <property type="term" value="F:DNA-binding transcription factor activity"/>
    <property type="evidence" value="ECO:0007669"/>
    <property type="project" value="InterPro"/>
</dbReference>
<dbReference type="InterPro" id="IPR000524">
    <property type="entry name" value="Tscrpt_reg_HTH_GntR"/>
</dbReference>
<dbReference type="Gene3D" id="1.10.10.10">
    <property type="entry name" value="Winged helix-like DNA-binding domain superfamily/Winged helix DNA-binding domain"/>
    <property type="match status" value="1"/>
</dbReference>
<dbReference type="SMART" id="SM00895">
    <property type="entry name" value="FCD"/>
    <property type="match status" value="1"/>
</dbReference>
<dbReference type="Pfam" id="PF07729">
    <property type="entry name" value="FCD"/>
    <property type="match status" value="1"/>
</dbReference>
<evidence type="ECO:0000313" key="5">
    <source>
        <dbReference type="EMBL" id="PHP26613.1"/>
    </source>
</evidence>
<protein>
    <recommendedName>
        <fullName evidence="4">HTH gntR-type domain-containing protein</fullName>
    </recommendedName>
</protein>
<organism evidence="5 6">
    <name type="scientific">Limimaricola cinnabarinus</name>
    <dbReference type="NCBI Taxonomy" id="1125964"/>
    <lineage>
        <taxon>Bacteria</taxon>
        <taxon>Pseudomonadati</taxon>
        <taxon>Pseudomonadota</taxon>
        <taxon>Alphaproteobacteria</taxon>
        <taxon>Rhodobacterales</taxon>
        <taxon>Paracoccaceae</taxon>
        <taxon>Limimaricola</taxon>
    </lineage>
</organism>
<dbReference type="GO" id="GO:0003677">
    <property type="term" value="F:DNA binding"/>
    <property type="evidence" value="ECO:0007669"/>
    <property type="project" value="UniProtKB-KW"/>
</dbReference>
<keyword evidence="1" id="KW-0805">Transcription regulation</keyword>
<dbReference type="PROSITE" id="PS50949">
    <property type="entry name" value="HTH_GNTR"/>
    <property type="match status" value="1"/>
</dbReference>
<sequence length="251" mass="28387">MDHLRGEADATVREGGLGDFKRQRGRTADEITRRLVRAIFEHRLPPGMRITEEKLSRTFGVSRTLARQATSQLCEMGVFVKKPNYSCTVAHPSREDAQALIDARRMVEPELIRQIVRSASASDLRLLDEHLALEQEARLTGDRSQLIRLTGEFHLKLAELARNPYLASFMMRLQVLTCLAILVHADGETGCPRDEHADIAQKIRSRDAEGAVQQMLTHLQHIELELRLEEVRPSHQPEDTFRWLAGDIGAG</sequence>
<feature type="domain" description="HTH gntR-type" evidence="4">
    <location>
        <begin position="25"/>
        <end position="92"/>
    </location>
</feature>
<accession>A0A2G1MCY2</accession>
<dbReference type="PANTHER" id="PTHR43537:SF53">
    <property type="entry name" value="HTH-TYPE TRANSCRIPTIONAL REPRESSOR NANR"/>
    <property type="match status" value="1"/>
</dbReference>
<dbReference type="EMBL" id="NQWH01000032">
    <property type="protein sequence ID" value="PHP26613.1"/>
    <property type="molecule type" value="Genomic_DNA"/>
</dbReference>
<reference evidence="5 6" key="1">
    <citation type="submission" date="2017-08" db="EMBL/GenBank/DDBJ databases">
        <title>Draft Genome Sequence of Loktanella cinnabarina Strain XM1, Isolated from Coastal Surface Water.</title>
        <authorList>
            <person name="Ma R."/>
            <person name="Wang J."/>
            <person name="Wang Q."/>
            <person name="Ma Z."/>
            <person name="Li J."/>
            <person name="Chen L."/>
        </authorList>
    </citation>
    <scope>NUCLEOTIDE SEQUENCE [LARGE SCALE GENOMIC DNA]</scope>
    <source>
        <strain evidence="5 6">XM1</strain>
    </source>
</reference>
<keyword evidence="3" id="KW-0804">Transcription</keyword>
<keyword evidence="6" id="KW-1185">Reference proteome</keyword>
<dbReference type="Pfam" id="PF00392">
    <property type="entry name" value="GntR"/>
    <property type="match status" value="1"/>
</dbReference>
<dbReference type="Proteomes" id="UP000221860">
    <property type="component" value="Unassembled WGS sequence"/>
</dbReference>
<evidence type="ECO:0000259" key="4">
    <source>
        <dbReference type="PROSITE" id="PS50949"/>
    </source>
</evidence>
<dbReference type="InterPro" id="IPR036388">
    <property type="entry name" value="WH-like_DNA-bd_sf"/>
</dbReference>
<dbReference type="InterPro" id="IPR011711">
    <property type="entry name" value="GntR_C"/>
</dbReference>
<keyword evidence="2" id="KW-0238">DNA-binding</keyword>
<dbReference type="Gene3D" id="1.20.120.530">
    <property type="entry name" value="GntR ligand-binding domain-like"/>
    <property type="match status" value="1"/>
</dbReference>
<gene>
    <name evidence="5" type="ORF">CJ301_15620</name>
</gene>